<dbReference type="Proteomes" id="UP000295525">
    <property type="component" value="Unassembled WGS sequence"/>
</dbReference>
<dbReference type="EMBL" id="SMAJ01000001">
    <property type="protein sequence ID" value="TCT11246.1"/>
    <property type="molecule type" value="Genomic_DNA"/>
</dbReference>
<dbReference type="OrthoDB" id="5298153at2"/>
<evidence type="ECO:0000256" key="1">
    <source>
        <dbReference type="SAM" id="SignalP"/>
    </source>
</evidence>
<dbReference type="RefSeq" id="WP_132579629.1">
    <property type="nucleotide sequence ID" value="NZ_SMAJ01000001.1"/>
</dbReference>
<dbReference type="Pfam" id="PF14334">
    <property type="entry name" value="DUF4390"/>
    <property type="match status" value="1"/>
</dbReference>
<evidence type="ECO:0000313" key="2">
    <source>
        <dbReference type="EMBL" id="TCT11246.1"/>
    </source>
</evidence>
<keyword evidence="1" id="KW-0732">Signal</keyword>
<feature type="signal peptide" evidence="1">
    <location>
        <begin position="1"/>
        <end position="24"/>
    </location>
</feature>
<organism evidence="2 3">
    <name type="scientific">Paralcaligenes ureilyticus</name>
    <dbReference type="NCBI Taxonomy" id="627131"/>
    <lineage>
        <taxon>Bacteria</taxon>
        <taxon>Pseudomonadati</taxon>
        <taxon>Pseudomonadota</taxon>
        <taxon>Betaproteobacteria</taxon>
        <taxon>Burkholderiales</taxon>
        <taxon>Alcaligenaceae</taxon>
        <taxon>Paralcaligenes</taxon>
    </lineage>
</organism>
<comment type="caution">
    <text evidence="2">The sequence shown here is derived from an EMBL/GenBank/DDBJ whole genome shotgun (WGS) entry which is preliminary data.</text>
</comment>
<feature type="chain" id="PRO_5020509732" evidence="1">
    <location>
        <begin position="25"/>
        <end position="193"/>
    </location>
</feature>
<proteinExistence type="predicted"/>
<gene>
    <name evidence="2" type="ORF">EDC26_101475</name>
</gene>
<name>A0A4R3MCT7_9BURK</name>
<accession>A0A4R3MCT7</accession>
<dbReference type="InterPro" id="IPR025500">
    <property type="entry name" value="DUF4390"/>
</dbReference>
<protein>
    <submittedName>
        <fullName evidence="2">Uncharacterized protein DUF4390</fullName>
    </submittedName>
</protein>
<reference evidence="2 3" key="1">
    <citation type="submission" date="2019-03" db="EMBL/GenBank/DDBJ databases">
        <title>Genomic Encyclopedia of Type Strains, Phase IV (KMG-IV): sequencing the most valuable type-strain genomes for metagenomic binning, comparative biology and taxonomic classification.</title>
        <authorList>
            <person name="Goeker M."/>
        </authorList>
    </citation>
    <scope>NUCLEOTIDE SEQUENCE [LARGE SCALE GENOMIC DNA]</scope>
    <source>
        <strain evidence="2 3">DSM 24591</strain>
    </source>
</reference>
<sequence length="193" mass="22099">MIVRVLLFLVLSVGLASQVDCAWAAEPAQVVKIDPVARDGKLYIDADIQFDVSRELRNAAQKGVPIYFTADLKITSRRWWWFDRTLVDKQRTWRIVYNALTRQWRVGTGDLSLPESSLDDSLSLIRHIRGWDVIDTRSMDPEHVYHGQIRLRLDTSRLARPFQIDAISSNAWSLATPWKDFTFSVSAGKPDPS</sequence>
<keyword evidence="3" id="KW-1185">Reference proteome</keyword>
<dbReference type="AlphaFoldDB" id="A0A4R3MCT7"/>
<evidence type="ECO:0000313" key="3">
    <source>
        <dbReference type="Proteomes" id="UP000295525"/>
    </source>
</evidence>